<protein>
    <submittedName>
        <fullName evidence="2">15222_t:CDS:1</fullName>
    </submittedName>
</protein>
<dbReference type="Gene3D" id="3.90.190.10">
    <property type="entry name" value="Protein tyrosine phosphatase superfamily"/>
    <property type="match status" value="1"/>
</dbReference>
<evidence type="ECO:0000313" key="2">
    <source>
        <dbReference type="EMBL" id="CAG8600599.1"/>
    </source>
</evidence>
<dbReference type="InterPro" id="IPR026893">
    <property type="entry name" value="Tyr/Ser_Pase_IphP-type"/>
</dbReference>
<dbReference type="PANTHER" id="PTHR42886">
    <property type="entry name" value="RE40534P-RELATED"/>
    <property type="match status" value="1"/>
</dbReference>
<name>A0A9N9GGE5_FUNMO</name>
<keyword evidence="3" id="KW-1185">Reference proteome</keyword>
<dbReference type="InterPro" id="IPR029058">
    <property type="entry name" value="AB_hydrolase_fold"/>
</dbReference>
<dbReference type="Gene3D" id="3.40.50.1820">
    <property type="entry name" value="alpha/beta hydrolase"/>
    <property type="match status" value="1"/>
</dbReference>
<feature type="domain" description="Serine aminopeptidase S33" evidence="1">
    <location>
        <begin position="43"/>
        <end position="248"/>
    </location>
</feature>
<dbReference type="Proteomes" id="UP000789375">
    <property type="component" value="Unassembled WGS sequence"/>
</dbReference>
<proteinExistence type="predicted"/>
<dbReference type="EMBL" id="CAJVPP010002455">
    <property type="protein sequence ID" value="CAG8600599.1"/>
    <property type="molecule type" value="Genomic_DNA"/>
</dbReference>
<reference evidence="2" key="1">
    <citation type="submission" date="2021-06" db="EMBL/GenBank/DDBJ databases">
        <authorList>
            <person name="Kallberg Y."/>
            <person name="Tangrot J."/>
            <person name="Rosling A."/>
        </authorList>
    </citation>
    <scope>NUCLEOTIDE SEQUENCE</scope>
    <source>
        <strain evidence="2">87-6 pot B 2015</strain>
    </source>
</reference>
<gene>
    <name evidence="2" type="ORF">FMOSSE_LOCUS8927</name>
</gene>
<dbReference type="InterPro" id="IPR029021">
    <property type="entry name" value="Prot-tyrosine_phosphatase-like"/>
</dbReference>
<sequence>MSTHKDNEFVKRIFIKNEKGQTIVGILERKSPNKSTKGAKVGIICHGAQAHKNFSFQPELAKELPFDSYRFDFRGSGESDFISIDYGNAKDEIEDIDTVVKYLENEYGYQLYAIISHSLGNIATYQYATNLNRNIPHLVAISARYYFNSLLKFYPKEYMKKFKNDGFKIDEHKFDGQIKRIMTTYDSFLNFISIDMSFVHNLPESTSVLITHGSDDEFTPTDDAATYKNIIPNNTLKIIMGANHAYTNHSNELISLITEYFSNEFQSKRFLERNRFMTRIPRYLDVDGVMNFRDLGGYPCKINGGSLKQCYVRKRYIFRSGDLTRITEKGINTLRLLNLQDVFDFRSNVEVQAIGLVDIPGVNRIHVPVFKAVDSQEALFEKRALYDQDYEGHSKVYMIMLNEGRSAYKAVFQHILSHPKKPFIIQCTGNDGNGIFCMLVLKLCGVNDDIIARENEITGRNSQREVVIKDYYEICKGFFTMDQIKRMMSAKYESMILTLHEFVDIYGSVENYLNKYLEFTQQEINQIKNNIITEITYFSLKRNNDLYFKSVL</sequence>
<organism evidence="2 3">
    <name type="scientific">Funneliformis mosseae</name>
    <name type="common">Endomycorrhizal fungus</name>
    <name type="synonym">Glomus mosseae</name>
    <dbReference type="NCBI Taxonomy" id="27381"/>
    <lineage>
        <taxon>Eukaryota</taxon>
        <taxon>Fungi</taxon>
        <taxon>Fungi incertae sedis</taxon>
        <taxon>Mucoromycota</taxon>
        <taxon>Glomeromycotina</taxon>
        <taxon>Glomeromycetes</taxon>
        <taxon>Glomerales</taxon>
        <taxon>Glomeraceae</taxon>
        <taxon>Funneliformis</taxon>
    </lineage>
</organism>
<dbReference type="InterPro" id="IPR022742">
    <property type="entry name" value="Hydrolase_4"/>
</dbReference>
<accession>A0A9N9GGE5</accession>
<dbReference type="Pfam" id="PF12146">
    <property type="entry name" value="Hydrolase_4"/>
    <property type="match status" value="1"/>
</dbReference>
<evidence type="ECO:0000259" key="1">
    <source>
        <dbReference type="Pfam" id="PF12146"/>
    </source>
</evidence>
<dbReference type="GO" id="GO:0004721">
    <property type="term" value="F:phosphoprotein phosphatase activity"/>
    <property type="evidence" value="ECO:0007669"/>
    <property type="project" value="InterPro"/>
</dbReference>
<comment type="caution">
    <text evidence="2">The sequence shown here is derived from an EMBL/GenBank/DDBJ whole genome shotgun (WGS) entry which is preliminary data.</text>
</comment>
<dbReference type="AlphaFoldDB" id="A0A9N9GGE5"/>
<dbReference type="Pfam" id="PF13350">
    <property type="entry name" value="Y_phosphatase3"/>
    <property type="match status" value="1"/>
</dbReference>
<dbReference type="SUPFAM" id="SSF53474">
    <property type="entry name" value="alpha/beta-Hydrolases"/>
    <property type="match status" value="1"/>
</dbReference>
<dbReference type="PANTHER" id="PTHR42886:SF53">
    <property type="entry name" value="ALPHA_BETA-HYDROLASES SUPERFAMILY PROTEIN"/>
    <property type="match status" value="1"/>
</dbReference>
<dbReference type="SUPFAM" id="SSF52799">
    <property type="entry name" value="(Phosphotyrosine protein) phosphatases II"/>
    <property type="match status" value="1"/>
</dbReference>
<evidence type="ECO:0000313" key="3">
    <source>
        <dbReference type="Proteomes" id="UP000789375"/>
    </source>
</evidence>